<dbReference type="EMBL" id="BMQB01000004">
    <property type="protein sequence ID" value="GGJ90699.1"/>
    <property type="molecule type" value="Genomic_DNA"/>
</dbReference>
<evidence type="ECO:0000313" key="3">
    <source>
        <dbReference type="Proteomes" id="UP000649739"/>
    </source>
</evidence>
<evidence type="ECO:0000256" key="1">
    <source>
        <dbReference type="SAM" id="MobiDB-lite"/>
    </source>
</evidence>
<gene>
    <name evidence="2" type="ORF">GCM10010123_20720</name>
</gene>
<reference evidence="2" key="2">
    <citation type="submission" date="2020-09" db="EMBL/GenBank/DDBJ databases">
        <authorList>
            <person name="Sun Q."/>
            <person name="Ohkuma M."/>
        </authorList>
    </citation>
    <scope>NUCLEOTIDE SEQUENCE</scope>
    <source>
        <strain evidence="2">JCM 3090</strain>
    </source>
</reference>
<dbReference type="AlphaFoldDB" id="A0A8J3BAK3"/>
<evidence type="ECO:0000313" key="2">
    <source>
        <dbReference type="EMBL" id="GGJ90699.1"/>
    </source>
</evidence>
<comment type="caution">
    <text evidence="2">The sequence shown here is derived from an EMBL/GenBank/DDBJ whole genome shotgun (WGS) entry which is preliminary data.</text>
</comment>
<dbReference type="Proteomes" id="UP000649739">
    <property type="component" value="Unassembled WGS sequence"/>
</dbReference>
<organism evidence="2 3">
    <name type="scientific">Pilimelia anulata</name>
    <dbReference type="NCBI Taxonomy" id="53371"/>
    <lineage>
        <taxon>Bacteria</taxon>
        <taxon>Bacillati</taxon>
        <taxon>Actinomycetota</taxon>
        <taxon>Actinomycetes</taxon>
        <taxon>Micromonosporales</taxon>
        <taxon>Micromonosporaceae</taxon>
        <taxon>Pilimelia</taxon>
    </lineage>
</organism>
<name>A0A8J3BAK3_9ACTN</name>
<proteinExistence type="predicted"/>
<sequence length="150" mass="15876">MKIPDLAGYDLHRTAEDAEFEGVAVPGLTARFYRRPAGRRIASVGHYTYAGRELLLAWGYVDEEHCRASAVRGADGWEPATRGCPTVRVRRAGGDADGPVAGFAVRDRRGRWIGDPGTDSTGPDTRTRPGSARSGSAPTAGPARGSRGPG</sequence>
<dbReference type="RefSeq" id="WP_189169887.1">
    <property type="nucleotide sequence ID" value="NZ_BMQB01000004.1"/>
</dbReference>
<reference evidence="2" key="1">
    <citation type="journal article" date="2014" name="Int. J. Syst. Evol. Microbiol.">
        <title>Complete genome sequence of Corynebacterium casei LMG S-19264T (=DSM 44701T), isolated from a smear-ripened cheese.</title>
        <authorList>
            <consortium name="US DOE Joint Genome Institute (JGI-PGF)"/>
            <person name="Walter F."/>
            <person name="Albersmeier A."/>
            <person name="Kalinowski J."/>
            <person name="Ruckert C."/>
        </authorList>
    </citation>
    <scope>NUCLEOTIDE SEQUENCE</scope>
    <source>
        <strain evidence="2">JCM 3090</strain>
    </source>
</reference>
<keyword evidence="3" id="KW-1185">Reference proteome</keyword>
<protein>
    <submittedName>
        <fullName evidence="2">Uncharacterized protein</fullName>
    </submittedName>
</protein>
<accession>A0A8J3BAK3</accession>
<feature type="region of interest" description="Disordered" evidence="1">
    <location>
        <begin position="91"/>
        <end position="150"/>
    </location>
</feature>